<accession>A0A7W6FY06</accession>
<name>A0A7W6FY06_9SPHN</name>
<gene>
    <name evidence="1" type="ORF">GGR39_000286</name>
</gene>
<dbReference type="AlphaFoldDB" id="A0A7W6FY06"/>
<dbReference type="RefSeq" id="WP_183615560.1">
    <property type="nucleotide sequence ID" value="NZ_JACIDY010000001.1"/>
</dbReference>
<organism evidence="1 2">
    <name type="scientific">Novosphingobium fluoreni</name>
    <dbReference type="NCBI Taxonomy" id="1391222"/>
    <lineage>
        <taxon>Bacteria</taxon>
        <taxon>Pseudomonadati</taxon>
        <taxon>Pseudomonadota</taxon>
        <taxon>Alphaproteobacteria</taxon>
        <taxon>Sphingomonadales</taxon>
        <taxon>Sphingomonadaceae</taxon>
        <taxon>Novosphingobium</taxon>
    </lineage>
</organism>
<keyword evidence="2" id="KW-1185">Reference proteome</keyword>
<dbReference type="EMBL" id="JACIDY010000001">
    <property type="protein sequence ID" value="MBB3938657.1"/>
    <property type="molecule type" value="Genomic_DNA"/>
</dbReference>
<reference evidence="1 2" key="1">
    <citation type="submission" date="2020-08" db="EMBL/GenBank/DDBJ databases">
        <title>Genomic Encyclopedia of Type Strains, Phase IV (KMG-IV): sequencing the most valuable type-strain genomes for metagenomic binning, comparative biology and taxonomic classification.</title>
        <authorList>
            <person name="Goeker M."/>
        </authorList>
    </citation>
    <scope>NUCLEOTIDE SEQUENCE [LARGE SCALE GENOMIC DNA]</scope>
    <source>
        <strain evidence="1 2">DSM 27568</strain>
    </source>
</reference>
<evidence type="ECO:0000313" key="1">
    <source>
        <dbReference type="EMBL" id="MBB3938657.1"/>
    </source>
</evidence>
<dbReference type="Proteomes" id="UP000561459">
    <property type="component" value="Unassembled WGS sequence"/>
</dbReference>
<evidence type="ECO:0000313" key="2">
    <source>
        <dbReference type="Proteomes" id="UP000561459"/>
    </source>
</evidence>
<sequence length="185" mass="19508">MAGQVAKPSTIAALVALTLLSACKKDPTPQPSIILYTQGAASEEAADVLPSSDASEGGREAIADLDWGALEERQDPERLLRFYTNAIRIADWTAAARAWSLDAQMTPDKLKAEFGGEAGRKIAVGKGDTGTAAGSIYYEAPVTIGAPDAGESRRGSIVLRRANDVPGASALQLVWRIERSSIIAR</sequence>
<comment type="caution">
    <text evidence="1">The sequence shown here is derived from an EMBL/GenBank/DDBJ whole genome shotgun (WGS) entry which is preliminary data.</text>
</comment>
<protein>
    <submittedName>
        <fullName evidence="1">Uncharacterized protein</fullName>
    </submittedName>
</protein>
<proteinExistence type="predicted"/>
<dbReference type="PROSITE" id="PS51257">
    <property type="entry name" value="PROKAR_LIPOPROTEIN"/>
    <property type="match status" value="1"/>
</dbReference>